<name>A0A812WFN5_SYMPI</name>
<dbReference type="PANTHER" id="PTHR14650:SF1">
    <property type="entry name" value="2-OXOGLUTARATE AND IRON-DEPENDENT OXYGENASE DOMAIN-CONTAINING PROTEIN 3"/>
    <property type="match status" value="1"/>
</dbReference>
<proteinExistence type="predicted"/>
<evidence type="ECO:0000313" key="2">
    <source>
        <dbReference type="Proteomes" id="UP000649617"/>
    </source>
</evidence>
<dbReference type="EMBL" id="CAJNIZ010044056">
    <property type="protein sequence ID" value="CAE7676503.1"/>
    <property type="molecule type" value="Genomic_DNA"/>
</dbReference>
<sequence>SGLCGSPRRSNGCARFVLDGVIPAAEVQELAKLLQWLVSEAWGAGSGPPSVVDLHAETISYKDNFVNLTMFMEFKSLKFSQKQVAAYQAVRRVLREQLSRLFGVPLEGLQHDMTFFSHINGSKTAQTTHDEYWHSHIDTEQYGTFAYTVLLYLNTADDDR</sequence>
<dbReference type="AlphaFoldDB" id="A0A812WFN5"/>
<dbReference type="InterPro" id="IPR039210">
    <property type="entry name" value="OGFOD3"/>
</dbReference>
<reference evidence="1" key="1">
    <citation type="submission" date="2021-02" db="EMBL/GenBank/DDBJ databases">
        <authorList>
            <person name="Dougan E. K."/>
            <person name="Rhodes N."/>
            <person name="Thang M."/>
            <person name="Chan C."/>
        </authorList>
    </citation>
    <scope>NUCLEOTIDE SEQUENCE</scope>
</reference>
<keyword evidence="2" id="KW-1185">Reference proteome</keyword>
<comment type="caution">
    <text evidence="1">The sequence shown here is derived from an EMBL/GenBank/DDBJ whole genome shotgun (WGS) entry which is preliminary data.</text>
</comment>
<organism evidence="1 2">
    <name type="scientific">Symbiodinium pilosum</name>
    <name type="common">Dinoflagellate</name>
    <dbReference type="NCBI Taxonomy" id="2952"/>
    <lineage>
        <taxon>Eukaryota</taxon>
        <taxon>Sar</taxon>
        <taxon>Alveolata</taxon>
        <taxon>Dinophyceae</taxon>
        <taxon>Suessiales</taxon>
        <taxon>Symbiodiniaceae</taxon>
        <taxon>Symbiodinium</taxon>
    </lineage>
</organism>
<accession>A0A812WFN5</accession>
<dbReference type="OrthoDB" id="426424at2759"/>
<dbReference type="PANTHER" id="PTHR14650">
    <property type="entry name" value="PROLYL HYDROXYLASE-RELATED"/>
    <property type="match status" value="1"/>
</dbReference>
<protein>
    <submittedName>
        <fullName evidence="1">Ogfod3 protein</fullName>
    </submittedName>
</protein>
<feature type="non-terminal residue" evidence="1">
    <location>
        <position position="160"/>
    </location>
</feature>
<dbReference type="GO" id="GO:0016020">
    <property type="term" value="C:membrane"/>
    <property type="evidence" value="ECO:0007669"/>
    <property type="project" value="TreeGrafter"/>
</dbReference>
<gene>
    <name evidence="1" type="primary">ogfod3</name>
    <name evidence="1" type="ORF">SPIL2461_LOCUS18761</name>
</gene>
<dbReference type="Gene3D" id="2.60.120.620">
    <property type="entry name" value="q2cbj1_9rhob like domain"/>
    <property type="match status" value="1"/>
</dbReference>
<evidence type="ECO:0000313" key="1">
    <source>
        <dbReference type="EMBL" id="CAE7676503.1"/>
    </source>
</evidence>
<dbReference type="Proteomes" id="UP000649617">
    <property type="component" value="Unassembled WGS sequence"/>
</dbReference>